<organism evidence="4 5">
    <name type="scientific">Bifiguratus adelaidae</name>
    <dbReference type="NCBI Taxonomy" id="1938954"/>
    <lineage>
        <taxon>Eukaryota</taxon>
        <taxon>Fungi</taxon>
        <taxon>Fungi incertae sedis</taxon>
        <taxon>Mucoromycota</taxon>
        <taxon>Mucoromycotina</taxon>
        <taxon>Endogonomycetes</taxon>
        <taxon>Endogonales</taxon>
        <taxon>Endogonales incertae sedis</taxon>
        <taxon>Bifiguratus</taxon>
    </lineage>
</organism>
<feature type="compositionally biased region" description="Polar residues" evidence="3">
    <location>
        <begin position="723"/>
        <end position="739"/>
    </location>
</feature>
<dbReference type="InterPro" id="IPR007587">
    <property type="entry name" value="SAPS"/>
</dbReference>
<dbReference type="GO" id="GO:0019903">
    <property type="term" value="F:protein phosphatase binding"/>
    <property type="evidence" value="ECO:0007669"/>
    <property type="project" value="InterPro"/>
</dbReference>
<dbReference type="EMBL" id="MVBO01000174">
    <property type="protein sequence ID" value="OZJ02235.1"/>
    <property type="molecule type" value="Genomic_DNA"/>
</dbReference>
<reference evidence="4 5" key="1">
    <citation type="journal article" date="2017" name="Mycologia">
        <title>Bifiguratus adelaidae, gen. et sp. nov., a new member of Mucoromycotina in endophytic and soil-dwelling habitats.</title>
        <authorList>
            <person name="Torres-Cruz T.J."/>
            <person name="Billingsley Tobias T.L."/>
            <person name="Almatruk M."/>
            <person name="Hesse C."/>
            <person name="Kuske C.R."/>
            <person name="Desiro A."/>
            <person name="Benucci G.M."/>
            <person name="Bonito G."/>
            <person name="Stajich J.E."/>
            <person name="Dunlap C."/>
            <person name="Arnold A.E."/>
            <person name="Porras-Alfaro A."/>
        </authorList>
    </citation>
    <scope>NUCLEOTIDE SEQUENCE [LARGE SCALE GENOMIC DNA]</scope>
    <source>
        <strain evidence="4 5">AZ0501</strain>
    </source>
</reference>
<evidence type="ECO:0000256" key="1">
    <source>
        <dbReference type="ARBA" id="ARBA00006180"/>
    </source>
</evidence>
<dbReference type="GO" id="GO:0005829">
    <property type="term" value="C:cytosol"/>
    <property type="evidence" value="ECO:0007669"/>
    <property type="project" value="TreeGrafter"/>
</dbReference>
<dbReference type="AlphaFoldDB" id="A0A261XV26"/>
<proteinExistence type="inferred from homology"/>
<accession>A0A261XV26</accession>
<dbReference type="GO" id="GO:0005634">
    <property type="term" value="C:nucleus"/>
    <property type="evidence" value="ECO:0007669"/>
    <property type="project" value="TreeGrafter"/>
</dbReference>
<evidence type="ECO:0000313" key="5">
    <source>
        <dbReference type="Proteomes" id="UP000242875"/>
    </source>
</evidence>
<feature type="compositionally biased region" description="Polar residues" evidence="3">
    <location>
        <begin position="441"/>
        <end position="468"/>
    </location>
</feature>
<dbReference type="PANTHER" id="PTHR12634:SF8">
    <property type="entry name" value="FIERY MOUNTAIN, ISOFORM D"/>
    <property type="match status" value="1"/>
</dbReference>
<protein>
    <submittedName>
        <fullName evidence="4">Uncharacterized protein</fullName>
    </submittedName>
</protein>
<feature type="compositionally biased region" description="Low complexity" evidence="3">
    <location>
        <begin position="788"/>
        <end position="805"/>
    </location>
</feature>
<feature type="compositionally biased region" description="Basic and acidic residues" evidence="3">
    <location>
        <begin position="861"/>
        <end position="875"/>
    </location>
</feature>
<feature type="region of interest" description="Disordered" evidence="3">
    <location>
        <begin position="680"/>
        <end position="884"/>
    </location>
</feature>
<name>A0A261XV26_9FUNG</name>
<feature type="region of interest" description="Disordered" evidence="3">
    <location>
        <begin position="415"/>
        <end position="495"/>
    </location>
</feature>
<evidence type="ECO:0000313" key="4">
    <source>
        <dbReference type="EMBL" id="OZJ02235.1"/>
    </source>
</evidence>
<dbReference type="GO" id="GO:0019888">
    <property type="term" value="F:protein phosphatase regulator activity"/>
    <property type="evidence" value="ECO:0007669"/>
    <property type="project" value="TreeGrafter"/>
</dbReference>
<comment type="similarity">
    <text evidence="1">Belongs to the SAPS family.</text>
</comment>
<evidence type="ECO:0000256" key="2">
    <source>
        <dbReference type="ARBA" id="ARBA00023306"/>
    </source>
</evidence>
<dbReference type="Proteomes" id="UP000242875">
    <property type="component" value="Unassembled WGS sequence"/>
</dbReference>
<dbReference type="OrthoDB" id="295029at2759"/>
<keyword evidence="5" id="KW-1185">Reference proteome</keyword>
<feature type="compositionally biased region" description="Polar residues" evidence="3">
    <location>
        <begin position="832"/>
        <end position="846"/>
    </location>
</feature>
<evidence type="ECO:0000256" key="3">
    <source>
        <dbReference type="SAM" id="MobiDB-lite"/>
    </source>
</evidence>
<gene>
    <name evidence="4" type="ORF">BZG36_04543</name>
</gene>
<feature type="compositionally biased region" description="Polar residues" evidence="3">
    <location>
        <begin position="806"/>
        <end position="823"/>
    </location>
</feature>
<dbReference type="PANTHER" id="PTHR12634">
    <property type="entry name" value="SIT4 YEAST -ASSOCIATING PROTEIN-RELATED"/>
    <property type="match status" value="1"/>
</dbReference>
<comment type="caution">
    <text evidence="4">The sequence shown here is derived from an EMBL/GenBank/DDBJ whole genome shotgun (WGS) entry which is preliminary data.</text>
</comment>
<sequence>MFWRFGFHSPSAIDALLEKDDVTLQDLMEEDDLLQECKAHNQKLIEFIRDPAILSQLYDYIVSEDLDLEENQKLKYPYTACEVLCCETWSIIEAMMDNIDLLEKFWKFLDRPAPLNNLQASYFVKVISMLANKKTKEVVTFVKNQPEVVPKLLTHLDTSPIIDLLLMFIRLEELADGLGVVDWLTENGLLPALIAKLDPTLPSESHSIAQQVICEVIRLSQTSSPDSPTIGTNALISKLKSEKIMTQLVNYMLDKHAPESTSSLINGITIVIDLIRHNNSDYESDHVPGMSAVQHHPSTFEPVHLGEMLTVMTKHVGEFQQLLPNPRSVNGPVPTAMGSQTPLGFERLRICELFAELLHCSNMNNLNDSQTEDSPFVDEEPKNIHHFGTTLYRSKRISSEFADDDESQIEISEIAAAEQPEQEKTPATEPVTDNPKDTDNFTESHSNTAEGGHSSTDNGEGPKNVNNTTDKEESKVPTNDGTAVEMETSSEKTLSTGDALKTEFIKHKVLPTCLDLFFEFPWNNFLHYVVYDMIHQLFNVRMDLDINKELAISVFMDGNITDRIIAANKANEKAIAQPQGLRLGYMGHLTFVADEVVNVLERYPGDIGVAVKDCIKQPAWDEYVNDVLKAAKERDRVPLGGTRPGEQPDEDEEMAEDELTGEQFAKYLNRQMYGVKYPEDDEDEEVGGWMGGLPDDPFSGGPTAGKSNFGEDSDEEEEEVVNKSMNYWNSSGFQDNFGNDNFGPSAAWAKRGESNPFGDDNDDEAEERFQKFGQTIDDDDDDDGFGGFISSEGDSAGAGGDFDAFQSTTSGDDPNWSKFSSDFGNFEKMSLQEGSTESEPQSSPKAANNPFRGVNFVKAVKTAEERSEMRTHRLDDEEEQEGEI</sequence>
<dbReference type="Pfam" id="PF04499">
    <property type="entry name" value="SAPS"/>
    <property type="match status" value="1"/>
</dbReference>
<keyword evidence="2" id="KW-0131">Cell cycle</keyword>